<sequence>MDVVCEVDGVGDVDGVTGSEWKQSSDFAEGFADLVGLRDWGSVWIYVLSFI</sequence>
<evidence type="ECO:0000313" key="2">
    <source>
        <dbReference type="Proteomes" id="UP001419268"/>
    </source>
</evidence>
<protein>
    <submittedName>
        <fullName evidence="1">Uncharacterized protein</fullName>
    </submittedName>
</protein>
<gene>
    <name evidence="1" type="ORF">Scep_030088</name>
</gene>
<dbReference type="AlphaFoldDB" id="A0AAP0E2I2"/>
<organism evidence="1 2">
    <name type="scientific">Stephania cephalantha</name>
    <dbReference type="NCBI Taxonomy" id="152367"/>
    <lineage>
        <taxon>Eukaryota</taxon>
        <taxon>Viridiplantae</taxon>
        <taxon>Streptophyta</taxon>
        <taxon>Embryophyta</taxon>
        <taxon>Tracheophyta</taxon>
        <taxon>Spermatophyta</taxon>
        <taxon>Magnoliopsida</taxon>
        <taxon>Ranunculales</taxon>
        <taxon>Menispermaceae</taxon>
        <taxon>Menispermoideae</taxon>
        <taxon>Cissampelideae</taxon>
        <taxon>Stephania</taxon>
    </lineage>
</organism>
<proteinExistence type="predicted"/>
<reference evidence="1 2" key="1">
    <citation type="submission" date="2024-01" db="EMBL/GenBank/DDBJ databases">
        <title>Genome assemblies of Stephania.</title>
        <authorList>
            <person name="Yang L."/>
        </authorList>
    </citation>
    <scope>NUCLEOTIDE SEQUENCE [LARGE SCALE GENOMIC DNA]</scope>
    <source>
        <strain evidence="1">JXDWG</strain>
        <tissue evidence="1">Leaf</tissue>
    </source>
</reference>
<accession>A0AAP0E2I2</accession>
<keyword evidence="2" id="KW-1185">Reference proteome</keyword>
<name>A0AAP0E2I2_9MAGN</name>
<evidence type="ECO:0000313" key="1">
    <source>
        <dbReference type="EMBL" id="KAK9083617.1"/>
    </source>
</evidence>
<comment type="caution">
    <text evidence="1">The sequence shown here is derived from an EMBL/GenBank/DDBJ whole genome shotgun (WGS) entry which is preliminary data.</text>
</comment>
<dbReference type="EMBL" id="JBBNAG010000013">
    <property type="protein sequence ID" value="KAK9083617.1"/>
    <property type="molecule type" value="Genomic_DNA"/>
</dbReference>
<dbReference type="Proteomes" id="UP001419268">
    <property type="component" value="Unassembled WGS sequence"/>
</dbReference>